<keyword evidence="3 4" id="KW-0472">Membrane</keyword>
<feature type="transmembrane region" description="Helical" evidence="4">
    <location>
        <begin position="100"/>
        <end position="123"/>
    </location>
</feature>
<dbReference type="EMBL" id="VUOD01000015">
    <property type="protein sequence ID" value="KAA2283682.1"/>
    <property type="molecule type" value="Genomic_DNA"/>
</dbReference>
<evidence type="ECO:0000256" key="2">
    <source>
        <dbReference type="ARBA" id="ARBA00022989"/>
    </source>
</evidence>
<dbReference type="InterPro" id="IPR050327">
    <property type="entry name" value="Proton-linked_MCT"/>
</dbReference>
<feature type="transmembrane region" description="Helical" evidence="4">
    <location>
        <begin position="218"/>
        <end position="240"/>
    </location>
</feature>
<evidence type="ECO:0000313" key="5">
    <source>
        <dbReference type="EMBL" id="KAA2283682.1"/>
    </source>
</evidence>
<feature type="transmembrane region" description="Helical" evidence="4">
    <location>
        <begin position="135"/>
        <end position="155"/>
    </location>
</feature>
<feature type="transmembrane region" description="Helical" evidence="4">
    <location>
        <begin position="350"/>
        <end position="367"/>
    </location>
</feature>
<dbReference type="Gene3D" id="1.20.1250.20">
    <property type="entry name" value="MFS general substrate transporter like domains"/>
    <property type="match status" value="1"/>
</dbReference>
<dbReference type="InterPro" id="IPR011701">
    <property type="entry name" value="MFS"/>
</dbReference>
<feature type="transmembrane region" description="Helical" evidence="4">
    <location>
        <begin position="283"/>
        <end position="300"/>
    </location>
</feature>
<reference evidence="5 6" key="1">
    <citation type="submission" date="2019-09" db="EMBL/GenBank/DDBJ databases">
        <title>Arenimonas chukotkensis sp. nov., a bacterium isolated from Chukotka hot spring, Arctic region, Russia.</title>
        <authorList>
            <person name="Zayulina K.S."/>
            <person name="Prokofeva M.I."/>
            <person name="Elcheninov A.G."/>
            <person name="Novikov A."/>
            <person name="Kochetkova T.V."/>
            <person name="Kublanov I.V."/>
        </authorList>
    </citation>
    <scope>NUCLEOTIDE SEQUENCE [LARGE SCALE GENOMIC DNA]</scope>
    <source>
        <strain evidence="5 6">3729k</strain>
    </source>
</reference>
<feature type="transmembrane region" description="Helical" evidence="4">
    <location>
        <begin position="306"/>
        <end position="329"/>
    </location>
</feature>
<comment type="caution">
    <text evidence="5">The sequence shown here is derived from an EMBL/GenBank/DDBJ whole genome shotgun (WGS) entry which is preliminary data.</text>
</comment>
<dbReference type="Pfam" id="PF07690">
    <property type="entry name" value="MFS_1"/>
    <property type="match status" value="1"/>
</dbReference>
<dbReference type="Proteomes" id="UP000322165">
    <property type="component" value="Unassembled WGS sequence"/>
</dbReference>
<feature type="transmembrane region" description="Helical" evidence="4">
    <location>
        <begin position="161"/>
        <end position="181"/>
    </location>
</feature>
<dbReference type="SUPFAM" id="SSF103473">
    <property type="entry name" value="MFS general substrate transporter"/>
    <property type="match status" value="1"/>
</dbReference>
<keyword evidence="2 4" id="KW-1133">Transmembrane helix</keyword>
<keyword evidence="6" id="KW-1185">Reference proteome</keyword>
<protein>
    <submittedName>
        <fullName evidence="5">MFS transporter</fullName>
    </submittedName>
</protein>
<dbReference type="GO" id="GO:0022857">
    <property type="term" value="F:transmembrane transporter activity"/>
    <property type="evidence" value="ECO:0007669"/>
    <property type="project" value="InterPro"/>
</dbReference>
<evidence type="ECO:0000256" key="4">
    <source>
        <dbReference type="SAM" id="Phobius"/>
    </source>
</evidence>
<organism evidence="5 6">
    <name type="scientific">Arenimonas fontis</name>
    <dbReference type="NCBI Taxonomy" id="2608255"/>
    <lineage>
        <taxon>Bacteria</taxon>
        <taxon>Pseudomonadati</taxon>
        <taxon>Pseudomonadota</taxon>
        <taxon>Gammaproteobacteria</taxon>
        <taxon>Lysobacterales</taxon>
        <taxon>Lysobacteraceae</taxon>
        <taxon>Arenimonas</taxon>
    </lineage>
</organism>
<dbReference type="InterPro" id="IPR036259">
    <property type="entry name" value="MFS_trans_sf"/>
</dbReference>
<dbReference type="RefSeq" id="WP_149861470.1">
    <property type="nucleotide sequence ID" value="NZ_VUOD01000015.1"/>
</dbReference>
<feature type="transmembrane region" description="Helical" evidence="4">
    <location>
        <begin position="373"/>
        <end position="391"/>
    </location>
</feature>
<feature type="transmembrane region" description="Helical" evidence="4">
    <location>
        <begin position="75"/>
        <end position="94"/>
    </location>
</feature>
<evidence type="ECO:0000256" key="3">
    <source>
        <dbReference type="ARBA" id="ARBA00023136"/>
    </source>
</evidence>
<sequence>MSPTERRAVWRLGASQCLYWGLLYYGFAVLQLPWQRASGGSQAQVAGAYSLGLLVMALAAPAVGRRIDRGRAAAVFHAGTGFALAGLVLGLAAQHLPLLYLAWGLLGLAMACLLYEPAFGLVIRHFRQSEDRLRALATVTVLGGLASTLCLPLLAYALACLGWRGTLMAMAVLVALASLMMSRAVLPTLARTGVPAPTGTGPAQAQVQTTGARAGAGFAAVLATFVTGTVAAMAMTTLLVPLLVARGMSPESAALALSSLGVMQLPGRVWLMRGRHRPSMRTLVVWPVALQAIGLGLVSFSPGAVASAIGVAVFGLGAGILTLSRPWLLQALYGRDSVGYWNGRLARWQGLARAATPLTAAGVAGMLGQAETLALLALALALSLSLAYRLASIADAGN</sequence>
<keyword evidence="1 4" id="KW-0812">Transmembrane</keyword>
<dbReference type="AlphaFoldDB" id="A0A5B2Z948"/>
<feature type="transmembrane region" description="Helical" evidence="4">
    <location>
        <begin position="46"/>
        <end position="63"/>
    </location>
</feature>
<name>A0A5B2Z948_9GAMM</name>
<accession>A0A5B2Z948</accession>
<gene>
    <name evidence="5" type="ORF">F0415_12035</name>
</gene>
<evidence type="ECO:0000256" key="1">
    <source>
        <dbReference type="ARBA" id="ARBA00022692"/>
    </source>
</evidence>
<proteinExistence type="predicted"/>
<dbReference type="PANTHER" id="PTHR11360">
    <property type="entry name" value="MONOCARBOXYLATE TRANSPORTER"/>
    <property type="match status" value="1"/>
</dbReference>
<feature type="transmembrane region" description="Helical" evidence="4">
    <location>
        <begin position="12"/>
        <end position="34"/>
    </location>
</feature>
<evidence type="ECO:0000313" key="6">
    <source>
        <dbReference type="Proteomes" id="UP000322165"/>
    </source>
</evidence>
<feature type="transmembrane region" description="Helical" evidence="4">
    <location>
        <begin position="252"/>
        <end position="271"/>
    </location>
</feature>
<reference evidence="5 6" key="2">
    <citation type="submission" date="2019-09" db="EMBL/GenBank/DDBJ databases">
        <authorList>
            <person name="Mazur A."/>
        </authorList>
    </citation>
    <scope>NUCLEOTIDE SEQUENCE [LARGE SCALE GENOMIC DNA]</scope>
    <source>
        <strain evidence="5 6">3729k</strain>
    </source>
</reference>